<dbReference type="GO" id="GO:0009307">
    <property type="term" value="P:DNA restriction-modification system"/>
    <property type="evidence" value="ECO:0007669"/>
    <property type="project" value="InterPro"/>
</dbReference>
<dbReference type="PANTHER" id="PTHR30481">
    <property type="entry name" value="DNA ADENINE METHYLASE"/>
    <property type="match status" value="1"/>
</dbReference>
<keyword evidence="7" id="KW-1185">Reference proteome</keyword>
<dbReference type="Gene3D" id="3.40.50.150">
    <property type="entry name" value="Vaccinia Virus protein VP39"/>
    <property type="match status" value="2"/>
</dbReference>
<dbReference type="SUPFAM" id="SSF53335">
    <property type="entry name" value="S-adenosyl-L-methionine-dependent methyltransferases"/>
    <property type="match status" value="1"/>
</dbReference>
<gene>
    <name evidence="6" type="ORF">Q361_1298</name>
</gene>
<comment type="caution">
    <text evidence="6">The sequence shown here is derived from an EMBL/GenBank/DDBJ whole genome shotgun (WGS) entry which is preliminary data.</text>
</comment>
<evidence type="ECO:0000256" key="2">
    <source>
        <dbReference type="ARBA" id="ARBA00022603"/>
    </source>
</evidence>
<dbReference type="GO" id="GO:1904047">
    <property type="term" value="F:S-adenosyl-L-methionine binding"/>
    <property type="evidence" value="ECO:0007669"/>
    <property type="project" value="TreeGrafter"/>
</dbReference>
<evidence type="ECO:0000256" key="5">
    <source>
        <dbReference type="ARBA" id="ARBA00047942"/>
    </source>
</evidence>
<dbReference type="InterPro" id="IPR002052">
    <property type="entry name" value="DNA_methylase_N6_adenine_CS"/>
</dbReference>
<evidence type="ECO:0000256" key="4">
    <source>
        <dbReference type="ARBA" id="ARBA00022691"/>
    </source>
</evidence>
<evidence type="ECO:0000256" key="1">
    <source>
        <dbReference type="ARBA" id="ARBA00011900"/>
    </source>
</evidence>
<dbReference type="PROSITE" id="PS00092">
    <property type="entry name" value="N6_MTASE"/>
    <property type="match status" value="1"/>
</dbReference>
<dbReference type="EMBL" id="PQNY01000029">
    <property type="protein sequence ID" value="POS00703.1"/>
    <property type="molecule type" value="Genomic_DNA"/>
</dbReference>
<evidence type="ECO:0000313" key="6">
    <source>
        <dbReference type="EMBL" id="POS00703.1"/>
    </source>
</evidence>
<keyword evidence="3" id="KW-0808">Transferase</keyword>
<comment type="catalytic activity">
    <reaction evidence="5">
        <text>a 2'-deoxyadenosine in DNA + S-adenosyl-L-methionine = an N(6)-methyl-2'-deoxyadenosine in DNA + S-adenosyl-L-homocysteine + H(+)</text>
        <dbReference type="Rhea" id="RHEA:15197"/>
        <dbReference type="Rhea" id="RHEA-COMP:12418"/>
        <dbReference type="Rhea" id="RHEA-COMP:12419"/>
        <dbReference type="ChEBI" id="CHEBI:15378"/>
        <dbReference type="ChEBI" id="CHEBI:57856"/>
        <dbReference type="ChEBI" id="CHEBI:59789"/>
        <dbReference type="ChEBI" id="CHEBI:90615"/>
        <dbReference type="ChEBI" id="CHEBI:90616"/>
        <dbReference type="EC" id="2.1.1.72"/>
    </reaction>
</comment>
<dbReference type="Proteomes" id="UP000237056">
    <property type="component" value="Unassembled WGS sequence"/>
</dbReference>
<name>A0A2S4N5Y5_9FLAO</name>
<dbReference type="GO" id="GO:0006298">
    <property type="term" value="P:mismatch repair"/>
    <property type="evidence" value="ECO:0007669"/>
    <property type="project" value="TreeGrafter"/>
</dbReference>
<dbReference type="OrthoDB" id="9805629at2"/>
<dbReference type="PRINTS" id="PR00505">
    <property type="entry name" value="D12N6MTFRASE"/>
</dbReference>
<dbReference type="RefSeq" id="WP_103727090.1">
    <property type="nucleotide sequence ID" value="NZ_PQNY01000029.1"/>
</dbReference>
<dbReference type="AlphaFoldDB" id="A0A2S4N5Y5"/>
<dbReference type="GO" id="GO:0032259">
    <property type="term" value="P:methylation"/>
    <property type="evidence" value="ECO:0007669"/>
    <property type="project" value="UniProtKB-KW"/>
</dbReference>
<keyword evidence="2 6" id="KW-0489">Methyltransferase</keyword>
<protein>
    <recommendedName>
        <fullName evidence="1">site-specific DNA-methyltransferase (adenine-specific)</fullName>
        <ecNumber evidence="1">2.1.1.72</ecNumber>
    </recommendedName>
</protein>
<sequence>MENILNEPIETYNQTGLEISNYQASKKLYPILKWAGGKEQELKYIIPRLPENFSNYYEPFVGGGAVYTALQANEYFINDKSEELISLYRSITNEDRKVFFHATEEIIHNWDLLTFVTEKNADFFIKTYKSFSENQITETKLKDILFEFILKNAEQFNGMFSTIFNFNIENFIKEIKVNLVRKIKRMKELELLKSKLPDNDILDNIETALKSAFYMHFRHIYNNTEKYNIQSAFKSAIFLFIRNFAYSGMFRYNSNGDFNVPYGGIAYNRKNYSKKIDYLKTKELKSLLENTKIENLDFEDFFNLHKPKKNDFIFLDPPYDSEFSTYAKNEFTRIDQERLANFMINKCEGKWMMIIKNTDFIFSLYDQKGLNINSFDKKYLVSFMNRNDKDVEHLIITNY</sequence>
<dbReference type="InterPro" id="IPR012327">
    <property type="entry name" value="MeTrfase_D12"/>
</dbReference>
<organism evidence="6 7">
    <name type="scientific">Flavobacterium croceum DSM 17960</name>
    <dbReference type="NCBI Taxonomy" id="1121886"/>
    <lineage>
        <taxon>Bacteria</taxon>
        <taxon>Pseudomonadati</taxon>
        <taxon>Bacteroidota</taxon>
        <taxon>Flavobacteriia</taxon>
        <taxon>Flavobacteriales</taxon>
        <taxon>Flavobacteriaceae</taxon>
        <taxon>Flavobacterium</taxon>
    </lineage>
</organism>
<dbReference type="InterPro" id="IPR029063">
    <property type="entry name" value="SAM-dependent_MTases_sf"/>
</dbReference>
<evidence type="ECO:0000313" key="7">
    <source>
        <dbReference type="Proteomes" id="UP000237056"/>
    </source>
</evidence>
<keyword evidence="4" id="KW-0949">S-adenosyl-L-methionine</keyword>
<dbReference type="Pfam" id="PF02086">
    <property type="entry name" value="MethyltransfD12"/>
    <property type="match status" value="2"/>
</dbReference>
<dbReference type="PANTHER" id="PTHR30481:SF3">
    <property type="entry name" value="DNA ADENINE METHYLASE"/>
    <property type="match status" value="1"/>
</dbReference>
<accession>A0A2S4N5Y5</accession>
<proteinExistence type="predicted"/>
<reference evidence="6 7" key="1">
    <citation type="submission" date="2018-01" db="EMBL/GenBank/DDBJ databases">
        <title>Genomic Encyclopedia of Type Strains, Phase I: the one thousand microbial genomes (KMG-I) project.</title>
        <authorList>
            <person name="Goeker M."/>
        </authorList>
    </citation>
    <scope>NUCLEOTIDE SEQUENCE [LARGE SCALE GENOMIC DNA]</scope>
    <source>
        <strain evidence="6 7">DSM 17960</strain>
    </source>
</reference>
<dbReference type="GO" id="GO:0009007">
    <property type="term" value="F:site-specific DNA-methyltransferase (adenine-specific) activity"/>
    <property type="evidence" value="ECO:0007669"/>
    <property type="project" value="UniProtKB-EC"/>
</dbReference>
<evidence type="ECO:0000256" key="3">
    <source>
        <dbReference type="ARBA" id="ARBA00022679"/>
    </source>
</evidence>
<dbReference type="EC" id="2.1.1.72" evidence="1"/>
<dbReference type="GO" id="GO:0043565">
    <property type="term" value="F:sequence-specific DNA binding"/>
    <property type="evidence" value="ECO:0007669"/>
    <property type="project" value="TreeGrafter"/>
</dbReference>